<dbReference type="PROSITE" id="PS50089">
    <property type="entry name" value="ZF_RING_2"/>
    <property type="match status" value="1"/>
</dbReference>
<comment type="caution">
    <text evidence="9">The sequence shown here is derived from an EMBL/GenBank/DDBJ whole genome shotgun (WGS) entry which is preliminary data.</text>
</comment>
<dbReference type="PANTHER" id="PTHR24103">
    <property type="entry name" value="E3 UBIQUITIN-PROTEIN LIGASE TRIM"/>
    <property type="match status" value="1"/>
</dbReference>
<feature type="non-terminal residue" evidence="9">
    <location>
        <position position="1"/>
    </location>
</feature>
<evidence type="ECO:0000259" key="6">
    <source>
        <dbReference type="PROSITE" id="PS50089"/>
    </source>
</evidence>
<dbReference type="CDD" id="cd19762">
    <property type="entry name" value="Bbox2_TRIM7-like"/>
    <property type="match status" value="1"/>
</dbReference>
<dbReference type="PROSITE" id="PS50188">
    <property type="entry name" value="B302_SPRY"/>
    <property type="match status" value="1"/>
</dbReference>
<dbReference type="Pfam" id="PF00643">
    <property type="entry name" value="zf-B_box"/>
    <property type="match status" value="1"/>
</dbReference>
<keyword evidence="3" id="KW-0862">Zinc</keyword>
<evidence type="ECO:0000313" key="10">
    <source>
        <dbReference type="Proteomes" id="UP000613066"/>
    </source>
</evidence>
<dbReference type="SMART" id="SM00184">
    <property type="entry name" value="RING"/>
    <property type="match status" value="1"/>
</dbReference>
<dbReference type="Pfam" id="PF00622">
    <property type="entry name" value="SPRY"/>
    <property type="match status" value="1"/>
</dbReference>
<keyword evidence="10" id="KW-1185">Reference proteome</keyword>
<dbReference type="InterPro" id="IPR013320">
    <property type="entry name" value="ConA-like_dom_sf"/>
</dbReference>
<dbReference type="SUPFAM" id="SSF57850">
    <property type="entry name" value="RING/U-box"/>
    <property type="match status" value="1"/>
</dbReference>
<proteinExistence type="predicted"/>
<dbReference type="InterPro" id="IPR000315">
    <property type="entry name" value="Znf_B-box"/>
</dbReference>
<evidence type="ECO:0000256" key="2">
    <source>
        <dbReference type="ARBA" id="ARBA00022771"/>
    </source>
</evidence>
<evidence type="ECO:0000313" key="9">
    <source>
        <dbReference type="EMBL" id="NXC44767.1"/>
    </source>
</evidence>
<name>A0A851NXL4_9GALL</name>
<dbReference type="InterPro" id="IPR017907">
    <property type="entry name" value="Znf_RING_CS"/>
</dbReference>
<keyword evidence="1" id="KW-0479">Metal-binding</keyword>
<dbReference type="OrthoDB" id="9049620at2759"/>
<dbReference type="InterPro" id="IPR013083">
    <property type="entry name" value="Znf_RING/FYVE/PHD"/>
</dbReference>
<dbReference type="Gene3D" id="2.60.120.920">
    <property type="match status" value="1"/>
</dbReference>
<dbReference type="PROSITE" id="PS50119">
    <property type="entry name" value="ZF_BBOX"/>
    <property type="match status" value="1"/>
</dbReference>
<dbReference type="GO" id="GO:0008270">
    <property type="term" value="F:zinc ion binding"/>
    <property type="evidence" value="ECO:0007669"/>
    <property type="project" value="UniProtKB-KW"/>
</dbReference>
<dbReference type="EMBL" id="WBMW01003381">
    <property type="protein sequence ID" value="NXC44767.1"/>
    <property type="molecule type" value="Genomic_DNA"/>
</dbReference>
<dbReference type="InterPro" id="IPR001841">
    <property type="entry name" value="Znf_RING"/>
</dbReference>
<evidence type="ECO:0000259" key="8">
    <source>
        <dbReference type="PROSITE" id="PS50188"/>
    </source>
</evidence>
<accession>A0A851NXL4</accession>
<dbReference type="Gene3D" id="3.30.40.10">
    <property type="entry name" value="Zinc/RING finger domain, C3HC4 (zinc finger)"/>
    <property type="match status" value="1"/>
</dbReference>
<protein>
    <submittedName>
        <fullName evidence="9">TRI27 protein</fullName>
    </submittedName>
</protein>
<dbReference type="SMART" id="SM00336">
    <property type="entry name" value="BBOX"/>
    <property type="match status" value="1"/>
</dbReference>
<evidence type="ECO:0000259" key="7">
    <source>
        <dbReference type="PROSITE" id="PS50119"/>
    </source>
</evidence>
<dbReference type="Proteomes" id="UP000613066">
    <property type="component" value="Unassembled WGS sequence"/>
</dbReference>
<dbReference type="SUPFAM" id="SSF57845">
    <property type="entry name" value="B-box zinc-binding domain"/>
    <property type="match status" value="1"/>
</dbReference>
<dbReference type="Pfam" id="PF15227">
    <property type="entry name" value="zf-C3HC4_4"/>
    <property type="match status" value="1"/>
</dbReference>
<dbReference type="InterPro" id="IPR043136">
    <property type="entry name" value="B30.2/SPRY_sf"/>
</dbReference>
<dbReference type="PROSITE" id="PS00518">
    <property type="entry name" value="ZF_RING_1"/>
    <property type="match status" value="1"/>
</dbReference>
<evidence type="ECO:0000256" key="4">
    <source>
        <dbReference type="PROSITE-ProRule" id="PRU00024"/>
    </source>
</evidence>
<evidence type="ECO:0000256" key="3">
    <source>
        <dbReference type="ARBA" id="ARBA00022833"/>
    </source>
</evidence>
<gene>
    <name evidence="9" type="primary">Trim27_0</name>
    <name evidence="9" type="ORF">PENPIL_R05690</name>
</gene>
<organism evidence="9 10">
    <name type="scientific">Penelope pileata</name>
    <dbReference type="NCBI Taxonomy" id="1118817"/>
    <lineage>
        <taxon>Eukaryota</taxon>
        <taxon>Metazoa</taxon>
        <taxon>Chordata</taxon>
        <taxon>Craniata</taxon>
        <taxon>Vertebrata</taxon>
        <taxon>Euteleostomi</taxon>
        <taxon>Archelosauria</taxon>
        <taxon>Archosauria</taxon>
        <taxon>Dinosauria</taxon>
        <taxon>Saurischia</taxon>
        <taxon>Theropoda</taxon>
        <taxon>Coelurosauria</taxon>
        <taxon>Aves</taxon>
        <taxon>Neognathae</taxon>
        <taxon>Galloanserae</taxon>
        <taxon>Galliformes</taxon>
        <taxon>Cracidae</taxon>
        <taxon>Penelope</taxon>
    </lineage>
</organism>
<keyword evidence="2 4" id="KW-0863">Zinc-finger</keyword>
<feature type="coiled-coil region" evidence="5">
    <location>
        <begin position="181"/>
        <end position="215"/>
    </location>
</feature>
<feature type="domain" description="RING-type" evidence="6">
    <location>
        <begin position="11"/>
        <end position="52"/>
    </location>
</feature>
<feature type="domain" description="B box-type" evidence="7">
    <location>
        <begin position="87"/>
        <end position="123"/>
    </location>
</feature>
<dbReference type="PRINTS" id="PR01407">
    <property type="entry name" value="BUTYPHLNCDUF"/>
</dbReference>
<dbReference type="SMART" id="SM00449">
    <property type="entry name" value="SPRY"/>
    <property type="match status" value="1"/>
</dbReference>
<dbReference type="CDD" id="cd16594">
    <property type="entry name" value="RING-HC_TRIM7-like_C-IV"/>
    <property type="match status" value="1"/>
</dbReference>
<evidence type="ECO:0000256" key="5">
    <source>
        <dbReference type="SAM" id="Coils"/>
    </source>
</evidence>
<keyword evidence="5" id="KW-0175">Coiled coil</keyword>
<dbReference type="InterPro" id="IPR050143">
    <property type="entry name" value="TRIM/RBCC"/>
</dbReference>
<dbReference type="InterPro" id="IPR003877">
    <property type="entry name" value="SPRY_dom"/>
</dbReference>
<evidence type="ECO:0000256" key="1">
    <source>
        <dbReference type="ARBA" id="ARBA00022723"/>
    </source>
</evidence>
<dbReference type="AlphaFoldDB" id="A0A851NXL4"/>
<dbReference type="SUPFAM" id="SSF49899">
    <property type="entry name" value="Concanavalin A-like lectins/glucanases"/>
    <property type="match status" value="1"/>
</dbReference>
<dbReference type="InterPro" id="IPR003879">
    <property type="entry name" value="Butyrophylin_SPRY"/>
</dbReference>
<dbReference type="InterPro" id="IPR001870">
    <property type="entry name" value="B30.2/SPRY"/>
</dbReference>
<feature type="non-terminal residue" evidence="9">
    <location>
        <position position="456"/>
    </location>
</feature>
<dbReference type="Gene3D" id="3.30.160.60">
    <property type="entry name" value="Classic Zinc Finger"/>
    <property type="match status" value="1"/>
</dbReference>
<sequence length="456" mass="51501">PSAELPSGASCPICLELFRDPVSIHCGHNFCRGCITRCWEWSTGSFPCPQCKEAAEERSLHPNPELARLLEVAKKLSLRAARGEGGCPKHREPLKFFCKEDEAFVCAVCRESRLHRAHAVLPVQEAVREYKGRIQARLQALEEDRDKLLGLREAEMGRNWGYLEKARGERRKILGEFEALRLFLEELERRLLARLENLEQDVEKRQEENVTSLTQGISHLDASIQEMEEKCQQPASRFLQDIRSTLSRLGEENFQQPTLLLPDLEERFSRFRKKNSNLEEILRSFREILMFELPDKMTVTLDPGTAHPQLAVSADGSSVSWEEAGQDEGLGTEPFVLGREGIAAGRSCWEAEVAPKGSWAVGVARAAPRTHESPEVELWSVGLCEGQLWALSSLERTPLPQIRVPGRVRVSLDYERGEVAFFDAEKRALIFVFPAASFGGDSVHPWFLVWGEGSRI</sequence>
<reference evidence="9" key="1">
    <citation type="submission" date="2019-09" db="EMBL/GenBank/DDBJ databases">
        <title>Bird 10,000 Genomes (B10K) Project - Family phase.</title>
        <authorList>
            <person name="Zhang G."/>
        </authorList>
    </citation>
    <scope>NUCLEOTIDE SEQUENCE</scope>
    <source>
        <strain evidence="9">B10K-DU-001-08</strain>
        <tissue evidence="9">Muscle</tissue>
    </source>
</reference>
<feature type="domain" description="B30.2/SPRY" evidence="8">
    <location>
        <begin position="278"/>
        <end position="456"/>
    </location>
</feature>